<evidence type="ECO:0000313" key="2">
    <source>
        <dbReference type="EMBL" id="MDN3296331.1"/>
    </source>
</evidence>
<feature type="region of interest" description="Disordered" evidence="1">
    <location>
        <begin position="131"/>
        <end position="154"/>
    </location>
</feature>
<keyword evidence="3" id="KW-1185">Reference proteome</keyword>
<organism evidence="2 3">
    <name type="scientific">Streptomyces ficellus</name>
    <dbReference type="NCBI Taxonomy" id="1977088"/>
    <lineage>
        <taxon>Bacteria</taxon>
        <taxon>Bacillati</taxon>
        <taxon>Actinomycetota</taxon>
        <taxon>Actinomycetes</taxon>
        <taxon>Kitasatosporales</taxon>
        <taxon>Streptomycetaceae</taxon>
        <taxon>Streptomyces</taxon>
    </lineage>
</organism>
<name>A0ABT7Z9Z2_9ACTN</name>
<feature type="compositionally biased region" description="Basic and acidic residues" evidence="1">
    <location>
        <begin position="144"/>
        <end position="154"/>
    </location>
</feature>
<comment type="caution">
    <text evidence="2">The sequence shown here is derived from an EMBL/GenBank/DDBJ whole genome shotgun (WGS) entry which is preliminary data.</text>
</comment>
<dbReference type="RefSeq" id="WP_290113542.1">
    <property type="nucleotide sequence ID" value="NZ_JAUEPL010000031.1"/>
</dbReference>
<evidence type="ECO:0000256" key="1">
    <source>
        <dbReference type="SAM" id="MobiDB-lite"/>
    </source>
</evidence>
<dbReference type="Proteomes" id="UP001174050">
    <property type="component" value="Unassembled WGS sequence"/>
</dbReference>
<sequence>MAPPAQTLEAMSASVQKHIATVWPRTGGIWPGVDFSEHSVILTDGKAAYVLDKDGRRPVSVDTLKKRKVALPTRPGSFNPITWEGKKSLILWPRTRNATGKDKDPTGFEPADAALNTFGLATHEEFHPYVQHGGSAPWRSLQQAEKDAGQGDRDTVYPVRAEPRIQRAMVYNSLLAAYKEPDRRAQHLAAAAYWQRTWARANPDEAQASRPVELLEGTAKYFEVAAVAMAETGSADPAKTRAHLRETLQPMKLASKAFEPYAIGAAALLNADAMGLGNVKKTLTTTYTTPLDQVLRGIRPATSAQAPADVRRGIEDNVRKTNESLSKVIDPFVKAMADDSTPMLLIPIDATSESVGAEGFYTTEELPVTIIPGFRLTFDKLTSGKLTINRATVGILDLDGKGYYALPLSLDGTKNRLDDRRLTLDTPRISGTVTVTTRTDDGKRSYIAQ</sequence>
<reference evidence="2" key="1">
    <citation type="submission" date="2023-06" db="EMBL/GenBank/DDBJ databases">
        <title>WGS-Sequencing of Streptomyces ficellus isolate 21 collected from sand in Gara Djebilet Iron Mine in Algeria.</title>
        <authorList>
            <person name="Zegers G.P."/>
            <person name="Gomez A."/>
            <person name="Gueddou A."/>
            <person name="Zahara A.F."/>
            <person name="Worth M."/>
            <person name="Sevigny J.L."/>
            <person name="Tisa L."/>
        </authorList>
    </citation>
    <scope>NUCLEOTIDE SEQUENCE</scope>
    <source>
        <strain evidence="2">AS11</strain>
    </source>
</reference>
<accession>A0ABT7Z9Z2</accession>
<evidence type="ECO:0000313" key="3">
    <source>
        <dbReference type="Proteomes" id="UP001174050"/>
    </source>
</evidence>
<proteinExistence type="predicted"/>
<dbReference type="EMBL" id="JAUEPL010000031">
    <property type="protein sequence ID" value="MDN3296331.1"/>
    <property type="molecule type" value="Genomic_DNA"/>
</dbReference>
<gene>
    <name evidence="2" type="ORF">QWM81_20130</name>
</gene>
<protein>
    <submittedName>
        <fullName evidence="2">Uncharacterized protein</fullName>
    </submittedName>
</protein>